<dbReference type="Proteomes" id="UP000029994">
    <property type="component" value="Unassembled WGS sequence"/>
</dbReference>
<gene>
    <name evidence="2" type="ORF">EA26_05165</name>
</gene>
<comment type="caution">
    <text evidence="2">The sequence shown here is derived from an EMBL/GenBank/DDBJ whole genome shotgun (WGS) entry which is preliminary data.</text>
</comment>
<evidence type="ECO:0000256" key="1">
    <source>
        <dbReference type="SAM" id="SignalP"/>
    </source>
</evidence>
<evidence type="ECO:0000313" key="2">
    <source>
        <dbReference type="EMBL" id="KGK10722.1"/>
    </source>
</evidence>
<dbReference type="RefSeq" id="WP_039424862.1">
    <property type="nucleotide sequence ID" value="NZ_CP061845.1"/>
</dbReference>
<accession>A0A099LTU6</accession>
<keyword evidence="1" id="KW-0732">Signal</keyword>
<organism evidence="2 3">
    <name type="scientific">Vibrio navarrensis</name>
    <dbReference type="NCBI Taxonomy" id="29495"/>
    <lineage>
        <taxon>Bacteria</taxon>
        <taxon>Pseudomonadati</taxon>
        <taxon>Pseudomonadota</taxon>
        <taxon>Gammaproteobacteria</taxon>
        <taxon>Vibrionales</taxon>
        <taxon>Vibrionaceae</taxon>
        <taxon>Vibrio</taxon>
    </lineage>
</organism>
<dbReference type="PIRSF" id="PIRSF004982">
    <property type="entry name" value="SlP"/>
    <property type="match status" value="1"/>
</dbReference>
<dbReference type="eggNOG" id="COG3065">
    <property type="taxonomic scope" value="Bacteria"/>
</dbReference>
<proteinExistence type="predicted"/>
<dbReference type="Pfam" id="PF03843">
    <property type="entry name" value="Slp"/>
    <property type="match status" value="1"/>
</dbReference>
<dbReference type="PANTHER" id="PTHR37530:SF1">
    <property type="entry name" value="OUTER MEMBRANE PROTEIN SLP"/>
    <property type="match status" value="1"/>
</dbReference>
<feature type="chain" id="PRO_5001950540" evidence="1">
    <location>
        <begin position="22"/>
        <end position="184"/>
    </location>
</feature>
<dbReference type="NCBIfam" id="TIGR00752">
    <property type="entry name" value="slp"/>
    <property type="match status" value="1"/>
</dbReference>
<dbReference type="STRING" id="29495.EA26_05165"/>
<evidence type="ECO:0000313" key="3">
    <source>
        <dbReference type="Proteomes" id="UP000029994"/>
    </source>
</evidence>
<dbReference type="EMBL" id="JMCG01000001">
    <property type="protein sequence ID" value="KGK10722.1"/>
    <property type="molecule type" value="Genomic_DNA"/>
</dbReference>
<dbReference type="GeneID" id="43682588"/>
<feature type="signal peptide" evidence="1">
    <location>
        <begin position="1"/>
        <end position="21"/>
    </location>
</feature>
<dbReference type="GO" id="GO:0019867">
    <property type="term" value="C:outer membrane"/>
    <property type="evidence" value="ECO:0007669"/>
    <property type="project" value="InterPro"/>
</dbReference>
<dbReference type="PANTHER" id="PTHR37530">
    <property type="entry name" value="OUTER MEMBRANE PROTEIN SLP"/>
    <property type="match status" value="1"/>
</dbReference>
<dbReference type="AlphaFoldDB" id="A0A099LTU6"/>
<sequence length="184" mass="20583">MKKEFRLLFALVALFTVSACSSLPEDLNARSESVLTDYQTFAEQQGQVAEEVRLGGVIAKVDNLSDQTRVELVNLPISKQGKPDIGQEPHGRFVVYLPGYLEPVAFSQGRLMTVVGQAGGEEQGKVGDYDYVFPVIQAYGHRLWTIEERVRVYDTSTYLSPCYSISCRQALDFPRDGKIIKEVK</sequence>
<protein>
    <submittedName>
        <fullName evidence="2">Starvation-inducible protein</fullName>
    </submittedName>
</protein>
<name>A0A099LTU6_9VIBR</name>
<keyword evidence="3" id="KW-1185">Reference proteome</keyword>
<dbReference type="InterPro" id="IPR004658">
    <property type="entry name" value="OMP_Slp"/>
</dbReference>
<dbReference type="PROSITE" id="PS51257">
    <property type="entry name" value="PROKAR_LIPOPROTEIN"/>
    <property type="match status" value="1"/>
</dbReference>
<reference evidence="2 3" key="1">
    <citation type="submission" date="2014-04" db="EMBL/GenBank/DDBJ databases">
        <title>Genome sequencing of Vibrio navarrensis strains.</title>
        <authorList>
            <person name="Gladney L.M."/>
            <person name="Katz L.S."/>
            <person name="Marino-Ramirez L."/>
            <person name="Jordan I.K."/>
        </authorList>
    </citation>
    <scope>NUCLEOTIDE SEQUENCE [LARGE SCALE GENOMIC DNA]</scope>
    <source>
        <strain evidence="2 3">ATCC 51183</strain>
    </source>
</reference>